<accession>A0A2P5DDL0</accession>
<evidence type="ECO:0000256" key="1">
    <source>
        <dbReference type="ARBA" id="ARBA00004481"/>
    </source>
</evidence>
<sequence>MQGRSPPKHRHDGTSPLPLGMDWSPPPRKWNGRDTVWPHDSRTGWSYCVTIPSWVVLPKSRDSDPVVGQFYRVHVGVQSTKGSTTSRGVLRRFNDFLKFFADLKKVFPKKNLPSPPPKGLLRMKSRALLEERRCSLEEWMTKLLSDIDISRSVVVASFLELEAAARSSFQDVHPQTSEANSQQLPTQSSLPTIVGCSSITSEYGSDTAYEVSELGTPKLGRDDNNDMGMEDLTLDEDLTSPIENLVKYSMSNIDEGLFMGQTILEQLEGLPRNKVHARHFNNVVGKDVYNGNVSKSSFLSSNGMDLFSEQEINKVIAHARKLSNESVGSDASSLRGSEMSISGVPNSSGEGSLDLLGAAEVSSSAEILGNLELHTSSRARLVLPLDQRQKMNRLLLTMQRRLITAKTDMEDLIARLNQEIAVKDYLETKVKDLEVELETAQQKSKENLQQAILVERERFTQMQWDMEELRQKSLEMVLKLNLQSQKDEKLCAESTKSSTDQDKDILLQELDSSKEQLEILSKRYEELEAKSKADRKVLVKEVKSLRSSQAELDHELSKSLKEKSEAEQLLKEERLKSKQAENARKKLLNKCRSLQSQLPEYNLNSPLEDDVSLCPSSLAEASDFLTSDDQVNSLLTEAELLSKENEDSASHLDDDHEMISNATTTDDELRKTLANLFIDNVKLRKQLNSVVHRTLKMDMFNRDEEGLRENCLR</sequence>
<dbReference type="EMBL" id="JXTB01000045">
    <property type="protein sequence ID" value="PON71347.1"/>
    <property type="molecule type" value="Genomic_DNA"/>
</dbReference>
<evidence type="ECO:0000259" key="12">
    <source>
        <dbReference type="PROSITE" id="PS50195"/>
    </source>
</evidence>
<keyword evidence="14" id="KW-1185">Reference proteome</keyword>
<evidence type="ECO:0000256" key="4">
    <source>
        <dbReference type="ARBA" id="ARBA00022490"/>
    </source>
</evidence>
<dbReference type="PANTHER" id="PTHR46856">
    <property type="entry name" value="PX DOMAIN-CONTAINING PROTEIN EREL1-RELATED"/>
    <property type="match status" value="1"/>
</dbReference>
<feature type="coiled-coil region" evidence="10">
    <location>
        <begin position="503"/>
        <end position="597"/>
    </location>
</feature>
<feature type="region of interest" description="Disordered" evidence="11">
    <location>
        <begin position="1"/>
        <end position="26"/>
    </location>
</feature>
<dbReference type="Proteomes" id="UP000237105">
    <property type="component" value="Unassembled WGS sequence"/>
</dbReference>
<dbReference type="OrthoDB" id="76516at2759"/>
<dbReference type="Pfam" id="PF00787">
    <property type="entry name" value="PX"/>
    <property type="match status" value="1"/>
</dbReference>
<keyword evidence="8" id="KW-0472">Membrane</keyword>
<dbReference type="GO" id="GO:0015031">
    <property type="term" value="P:protein transport"/>
    <property type="evidence" value="ECO:0007669"/>
    <property type="project" value="UniProtKB-KW"/>
</dbReference>
<evidence type="ECO:0000256" key="3">
    <source>
        <dbReference type="ARBA" id="ARBA00022448"/>
    </source>
</evidence>
<evidence type="ECO:0000313" key="14">
    <source>
        <dbReference type="Proteomes" id="UP000237105"/>
    </source>
</evidence>
<dbReference type="Gene3D" id="3.30.1520.10">
    <property type="entry name" value="Phox-like domain"/>
    <property type="match status" value="1"/>
</dbReference>
<dbReference type="GO" id="GO:0035091">
    <property type="term" value="F:phosphatidylinositol binding"/>
    <property type="evidence" value="ECO:0007669"/>
    <property type="project" value="InterPro"/>
</dbReference>
<keyword evidence="4" id="KW-0963">Cytoplasm</keyword>
<comment type="subcellular location">
    <subcellularLocation>
        <location evidence="2">Cytoplasm</location>
        <location evidence="2">Cytosol</location>
    </subcellularLocation>
    <subcellularLocation>
        <location evidence="1">Endosome membrane</location>
        <topology evidence="1">Peripheral membrane protein</topology>
    </subcellularLocation>
</comment>
<dbReference type="SUPFAM" id="SSF64268">
    <property type="entry name" value="PX domain"/>
    <property type="match status" value="1"/>
</dbReference>
<evidence type="ECO:0000256" key="11">
    <source>
        <dbReference type="SAM" id="MobiDB-lite"/>
    </source>
</evidence>
<proteinExistence type="predicted"/>
<dbReference type="InterPro" id="IPR036871">
    <property type="entry name" value="PX_dom_sf"/>
</dbReference>
<reference evidence="14" key="1">
    <citation type="submission" date="2016-06" db="EMBL/GenBank/DDBJ databases">
        <title>Parallel loss of symbiosis genes in relatives of nitrogen-fixing non-legume Parasponia.</title>
        <authorList>
            <person name="Van Velzen R."/>
            <person name="Holmer R."/>
            <person name="Bu F."/>
            <person name="Rutten L."/>
            <person name="Van Zeijl A."/>
            <person name="Liu W."/>
            <person name="Santuari L."/>
            <person name="Cao Q."/>
            <person name="Sharma T."/>
            <person name="Shen D."/>
            <person name="Roswanjaya Y."/>
            <person name="Wardhani T."/>
            <person name="Kalhor M.S."/>
            <person name="Jansen J."/>
            <person name="Van den Hoogen J."/>
            <person name="Gungor B."/>
            <person name="Hartog M."/>
            <person name="Hontelez J."/>
            <person name="Verver J."/>
            <person name="Yang W.-C."/>
            <person name="Schijlen E."/>
            <person name="Repin R."/>
            <person name="Schilthuizen M."/>
            <person name="Schranz E."/>
            <person name="Heidstra R."/>
            <person name="Miyata K."/>
            <person name="Fedorova E."/>
            <person name="Kohlen W."/>
            <person name="Bisseling T."/>
            <person name="Smit S."/>
            <person name="Geurts R."/>
        </authorList>
    </citation>
    <scope>NUCLEOTIDE SEQUENCE [LARGE SCALE GENOMIC DNA]</scope>
    <source>
        <strain evidence="14">cv. WU1-14</strain>
    </source>
</reference>
<dbReference type="GO" id="GO:0010008">
    <property type="term" value="C:endosome membrane"/>
    <property type="evidence" value="ECO:0007669"/>
    <property type="project" value="UniProtKB-SubCell"/>
</dbReference>
<dbReference type="InterPro" id="IPR044588">
    <property type="entry name" value="EREX-like"/>
</dbReference>
<evidence type="ECO:0000313" key="13">
    <source>
        <dbReference type="EMBL" id="PON71347.1"/>
    </source>
</evidence>
<comment type="function">
    <text evidence="9">Acts as an effector of RABF2A and RABF2B. Involved in vacuolar transport of storage proteins. Regulates membrane trafficking to protein storage vacuoles (PSVs). Binds specifically to phosphatidylinositol 3-monophosphate (PtdIns3P).</text>
</comment>
<feature type="domain" description="PX" evidence="12">
    <location>
        <begin position="49"/>
        <end position="166"/>
    </location>
</feature>
<gene>
    <name evidence="13" type="ORF">PanWU01x14_074870</name>
</gene>
<evidence type="ECO:0000256" key="5">
    <source>
        <dbReference type="ARBA" id="ARBA00022753"/>
    </source>
</evidence>
<dbReference type="InterPro" id="IPR001683">
    <property type="entry name" value="PX_dom"/>
</dbReference>
<name>A0A2P5DDL0_PARAD</name>
<evidence type="ECO:0000256" key="9">
    <source>
        <dbReference type="ARBA" id="ARBA00055681"/>
    </source>
</evidence>
<evidence type="ECO:0000256" key="8">
    <source>
        <dbReference type="ARBA" id="ARBA00023136"/>
    </source>
</evidence>
<dbReference type="SMART" id="SM00312">
    <property type="entry name" value="PX"/>
    <property type="match status" value="1"/>
</dbReference>
<keyword evidence="3" id="KW-0813">Transport</keyword>
<comment type="caution">
    <text evidence="13">The sequence shown here is derived from an EMBL/GenBank/DDBJ whole genome shotgun (WGS) entry which is preliminary data.</text>
</comment>
<keyword evidence="6" id="KW-0653">Protein transport</keyword>
<keyword evidence="7 10" id="KW-0175">Coiled coil</keyword>
<dbReference type="GO" id="GO:0005829">
    <property type="term" value="C:cytosol"/>
    <property type="evidence" value="ECO:0007669"/>
    <property type="project" value="UniProtKB-SubCell"/>
</dbReference>
<dbReference type="FunFam" id="3.30.1520.10:FF:000060">
    <property type="entry name" value="Phox (PX) domain-containing protein"/>
    <property type="match status" value="1"/>
</dbReference>
<evidence type="ECO:0000256" key="6">
    <source>
        <dbReference type="ARBA" id="ARBA00022927"/>
    </source>
</evidence>
<keyword evidence="5" id="KW-0967">Endosome</keyword>
<evidence type="ECO:0000256" key="7">
    <source>
        <dbReference type="ARBA" id="ARBA00023054"/>
    </source>
</evidence>
<feature type="region of interest" description="Disordered" evidence="11">
    <location>
        <begin position="327"/>
        <end position="346"/>
    </location>
</feature>
<dbReference type="PANTHER" id="PTHR46856:SF1">
    <property type="entry name" value="PX DOMAIN-CONTAINING PROTEIN EREL1-RELATED"/>
    <property type="match status" value="1"/>
</dbReference>
<feature type="coiled-coil region" evidence="10">
    <location>
        <begin position="423"/>
        <end position="450"/>
    </location>
</feature>
<evidence type="ECO:0000256" key="10">
    <source>
        <dbReference type="SAM" id="Coils"/>
    </source>
</evidence>
<feature type="compositionally biased region" description="Basic residues" evidence="11">
    <location>
        <begin position="1"/>
        <end position="11"/>
    </location>
</feature>
<protein>
    <submittedName>
        <fullName evidence="13">Phox domain containing protein</fullName>
    </submittedName>
</protein>
<dbReference type="PROSITE" id="PS50195">
    <property type="entry name" value="PX"/>
    <property type="match status" value="1"/>
</dbReference>
<dbReference type="STRING" id="3476.A0A2P5DDL0"/>
<organism evidence="13 14">
    <name type="scientific">Parasponia andersonii</name>
    <name type="common">Sponia andersonii</name>
    <dbReference type="NCBI Taxonomy" id="3476"/>
    <lineage>
        <taxon>Eukaryota</taxon>
        <taxon>Viridiplantae</taxon>
        <taxon>Streptophyta</taxon>
        <taxon>Embryophyta</taxon>
        <taxon>Tracheophyta</taxon>
        <taxon>Spermatophyta</taxon>
        <taxon>Magnoliopsida</taxon>
        <taxon>eudicotyledons</taxon>
        <taxon>Gunneridae</taxon>
        <taxon>Pentapetalae</taxon>
        <taxon>rosids</taxon>
        <taxon>fabids</taxon>
        <taxon>Rosales</taxon>
        <taxon>Cannabaceae</taxon>
        <taxon>Parasponia</taxon>
    </lineage>
</organism>
<dbReference type="AlphaFoldDB" id="A0A2P5DDL0"/>
<evidence type="ECO:0000256" key="2">
    <source>
        <dbReference type="ARBA" id="ARBA00004514"/>
    </source>
</evidence>